<proteinExistence type="predicted"/>
<evidence type="ECO:0000256" key="1">
    <source>
        <dbReference type="SAM" id="MobiDB-lite"/>
    </source>
</evidence>
<feature type="region of interest" description="Disordered" evidence="1">
    <location>
        <begin position="1"/>
        <end position="24"/>
    </location>
</feature>
<evidence type="ECO:0000313" key="2">
    <source>
        <dbReference type="EMBL" id="MBY17594.1"/>
    </source>
</evidence>
<accession>A0A2S2NK84</accession>
<gene>
    <name evidence="2" type="ORF">g.33769</name>
</gene>
<name>A0A2S2NK84_SCHGA</name>
<sequence length="226" mass="25486">MKRIATQSGSQNDENISVKKSRQGRRNDKQLMFMVDYMVQNPHVATGKFCTLNGRENLAGSWEDLVSSLNDLRNPGVKEKNVKSWKESWRDLKTKVSKKASALRCAKRLTGNKTIELQELNELDKKVMGIVGYEYIEGTDCPESFPEDVPDAIEELARGNTSVLNVVPTPIITETYEHYQDDDTIYDNIEVIETSIMDNSNSLLHITPILTEAASCSRSENQPITN</sequence>
<reference evidence="2" key="1">
    <citation type="submission" date="2018-04" db="EMBL/GenBank/DDBJ databases">
        <title>Transcriptome of Schizaphis graminum biotype I.</title>
        <authorList>
            <person name="Scully E.D."/>
            <person name="Geib S.M."/>
            <person name="Palmer N.A."/>
            <person name="Koch K."/>
            <person name="Bradshaw J."/>
            <person name="Heng-Moss T."/>
            <person name="Sarath G."/>
        </authorList>
    </citation>
    <scope>NUCLEOTIDE SEQUENCE</scope>
</reference>
<dbReference type="AlphaFoldDB" id="A0A2S2NK84"/>
<dbReference type="EMBL" id="GGMR01004975">
    <property type="protein sequence ID" value="MBY17594.1"/>
    <property type="molecule type" value="Transcribed_RNA"/>
</dbReference>
<feature type="compositionally biased region" description="Polar residues" evidence="1">
    <location>
        <begin position="1"/>
        <end position="15"/>
    </location>
</feature>
<protein>
    <submittedName>
        <fullName evidence="2">Uncharacterized protein</fullName>
    </submittedName>
</protein>
<organism evidence="2">
    <name type="scientific">Schizaphis graminum</name>
    <name type="common">Green bug aphid</name>
    <dbReference type="NCBI Taxonomy" id="13262"/>
    <lineage>
        <taxon>Eukaryota</taxon>
        <taxon>Metazoa</taxon>
        <taxon>Ecdysozoa</taxon>
        <taxon>Arthropoda</taxon>
        <taxon>Hexapoda</taxon>
        <taxon>Insecta</taxon>
        <taxon>Pterygota</taxon>
        <taxon>Neoptera</taxon>
        <taxon>Paraneoptera</taxon>
        <taxon>Hemiptera</taxon>
        <taxon>Sternorrhyncha</taxon>
        <taxon>Aphidomorpha</taxon>
        <taxon>Aphidoidea</taxon>
        <taxon>Aphididae</taxon>
        <taxon>Aphidini</taxon>
        <taxon>Schizaphis</taxon>
    </lineage>
</organism>